<dbReference type="InterPro" id="IPR037766">
    <property type="entry name" value="FHY1"/>
</dbReference>
<evidence type="ECO:0000313" key="2">
    <source>
        <dbReference type="Proteomes" id="UP000436088"/>
    </source>
</evidence>
<proteinExistence type="predicted"/>
<dbReference type="GO" id="GO:0016607">
    <property type="term" value="C:nuclear speck"/>
    <property type="evidence" value="ECO:0007669"/>
    <property type="project" value="TreeGrafter"/>
</dbReference>
<dbReference type="EMBL" id="VEPZ02001133">
    <property type="protein sequence ID" value="KAE8692450.1"/>
    <property type="molecule type" value="Genomic_DNA"/>
</dbReference>
<keyword evidence="2" id="KW-1185">Reference proteome</keyword>
<dbReference type="GO" id="GO:0009639">
    <property type="term" value="P:response to red or far red light"/>
    <property type="evidence" value="ECO:0007669"/>
    <property type="project" value="InterPro"/>
</dbReference>
<reference evidence="1" key="1">
    <citation type="submission" date="2019-09" db="EMBL/GenBank/DDBJ databases">
        <title>Draft genome information of white flower Hibiscus syriacus.</title>
        <authorList>
            <person name="Kim Y.-M."/>
        </authorList>
    </citation>
    <scope>NUCLEOTIDE SEQUENCE [LARGE SCALE GENOMIC DNA]</scope>
    <source>
        <strain evidence="1">YM2019G1</strain>
    </source>
</reference>
<protein>
    <submittedName>
        <fullName evidence="1">Far-red elongated hypocotyl 1, putative isoform 2</fullName>
    </submittedName>
</protein>
<dbReference type="Proteomes" id="UP000436088">
    <property type="component" value="Unassembled WGS sequence"/>
</dbReference>
<dbReference type="GO" id="GO:0051457">
    <property type="term" value="P:maintenance of protein location in nucleus"/>
    <property type="evidence" value="ECO:0007669"/>
    <property type="project" value="TreeGrafter"/>
</dbReference>
<comment type="caution">
    <text evidence="1">The sequence shown here is derived from an EMBL/GenBank/DDBJ whole genome shotgun (WGS) entry which is preliminary data.</text>
</comment>
<dbReference type="PANTHER" id="PTHR37723:SF1">
    <property type="entry name" value="PROTEIN FAR-RED-ELONGATED HYPOCOTYL 1-LIKE"/>
    <property type="match status" value="1"/>
</dbReference>
<organism evidence="1 2">
    <name type="scientific">Hibiscus syriacus</name>
    <name type="common">Rose of Sharon</name>
    <dbReference type="NCBI Taxonomy" id="106335"/>
    <lineage>
        <taxon>Eukaryota</taxon>
        <taxon>Viridiplantae</taxon>
        <taxon>Streptophyta</taxon>
        <taxon>Embryophyta</taxon>
        <taxon>Tracheophyta</taxon>
        <taxon>Spermatophyta</taxon>
        <taxon>Magnoliopsida</taxon>
        <taxon>eudicotyledons</taxon>
        <taxon>Gunneridae</taxon>
        <taxon>Pentapetalae</taxon>
        <taxon>rosids</taxon>
        <taxon>malvids</taxon>
        <taxon>Malvales</taxon>
        <taxon>Malvaceae</taxon>
        <taxon>Malvoideae</taxon>
        <taxon>Hibiscus</taxon>
    </lineage>
</organism>
<name>A0A6A2ZL90_HIBSY</name>
<dbReference type="GO" id="GO:0061608">
    <property type="term" value="F:nuclear import signal receptor activity"/>
    <property type="evidence" value="ECO:0007669"/>
    <property type="project" value="TreeGrafter"/>
</dbReference>
<gene>
    <name evidence="1" type="ORF">F3Y22_tig00110833pilonHSYRG00081</name>
</gene>
<dbReference type="PANTHER" id="PTHR37723">
    <property type="entry name" value="PROTEIN FAR-RED ELONGATED HYPOCOTYL 1"/>
    <property type="match status" value="1"/>
</dbReference>
<sequence length="224" mass="25260">MEVDSRTNTSQINSLLNGSLKIVDLNKKRKLEDEQLGLPVSKHQCWKQILPPKPPAFFGIVEVDGALSTCTTEVKGSNVYNASETGSDKGSNSFPRNSYSMMSSHTEAKFGMFTRFPLFSSLSRSVEKAMFSPGEETEAADVEPDEKIEESLVEYGSHMDFICSEYGNYSLQKYINKEIEELLEPNEAHPNDYVLSPGRWNVNQGNPVMNSKNIYTHMRLKHCF</sequence>
<accession>A0A6A2ZL90</accession>
<evidence type="ECO:0000313" key="1">
    <source>
        <dbReference type="EMBL" id="KAE8692450.1"/>
    </source>
</evidence>
<dbReference type="GO" id="GO:0005737">
    <property type="term" value="C:cytoplasm"/>
    <property type="evidence" value="ECO:0007669"/>
    <property type="project" value="TreeGrafter"/>
</dbReference>
<dbReference type="AlphaFoldDB" id="A0A6A2ZL90"/>